<feature type="binding site" evidence="5">
    <location>
        <position position="588"/>
    </location>
    <ligand>
        <name>Fe cation</name>
        <dbReference type="ChEBI" id="CHEBI:24875"/>
        <note>catalytic</note>
    </ligand>
</feature>
<dbReference type="AlphaFoldDB" id="A0A0F7VFX6"/>
<dbReference type="GO" id="GO:0046872">
    <property type="term" value="F:metal ion binding"/>
    <property type="evidence" value="ECO:0007669"/>
    <property type="project" value="UniProtKB-KW"/>
</dbReference>
<feature type="binding site" evidence="5">
    <location>
        <position position="285"/>
    </location>
    <ligand>
        <name>Fe cation</name>
        <dbReference type="ChEBI" id="CHEBI:24875"/>
        <note>catalytic</note>
    </ligand>
</feature>
<reference evidence="7" key="1">
    <citation type="journal article" date="2015" name="Genome Announc.">
        <title>Draft genome sequence of the fungus Penicillium brasilianum MG11.</title>
        <authorList>
            <person name="Horn F."/>
            <person name="Linde J."/>
            <person name="Mattern D.J."/>
            <person name="Walther G."/>
            <person name="Guthke R."/>
            <person name="Brakhage A.A."/>
            <person name="Valiante V."/>
        </authorList>
    </citation>
    <scope>NUCLEOTIDE SEQUENCE [LARGE SCALE GENOMIC DNA]</scope>
    <source>
        <strain evidence="7">MG11</strain>
    </source>
</reference>
<dbReference type="PANTHER" id="PTHR10543:SF89">
    <property type="entry name" value="CAROTENOID 9,10(9',10')-CLEAVAGE DIOXYGENASE 1"/>
    <property type="match status" value="1"/>
</dbReference>
<keyword evidence="2 5" id="KW-0479">Metal-binding</keyword>
<dbReference type="OrthoDB" id="1069523at2759"/>
<proteinExistence type="inferred from homology"/>
<keyword evidence="3" id="KW-0560">Oxidoreductase</keyword>
<comment type="cofactor">
    <cofactor evidence="5">
        <name>Fe(2+)</name>
        <dbReference type="ChEBI" id="CHEBI:29033"/>
    </cofactor>
    <text evidence="5">Binds 1 Fe(2+) ion per subunit.</text>
</comment>
<dbReference type="InterPro" id="IPR004294">
    <property type="entry name" value="Carotenoid_Oase"/>
</dbReference>
<name>A0A0F7VFX6_PENBI</name>
<dbReference type="Pfam" id="PF03055">
    <property type="entry name" value="RPE65"/>
    <property type="match status" value="1"/>
</dbReference>
<evidence type="ECO:0000256" key="3">
    <source>
        <dbReference type="ARBA" id="ARBA00023002"/>
    </source>
</evidence>
<dbReference type="GO" id="GO:0016121">
    <property type="term" value="P:carotene catabolic process"/>
    <property type="evidence" value="ECO:0007669"/>
    <property type="project" value="TreeGrafter"/>
</dbReference>
<keyword evidence="4 5" id="KW-0408">Iron</keyword>
<evidence type="ECO:0000313" key="6">
    <source>
        <dbReference type="EMBL" id="CEO59691.1"/>
    </source>
</evidence>
<gene>
    <name evidence="6" type="ORF">PMG11_04358</name>
</gene>
<evidence type="ECO:0000256" key="1">
    <source>
        <dbReference type="ARBA" id="ARBA00006787"/>
    </source>
</evidence>
<feature type="binding site" evidence="5">
    <location>
        <position position="232"/>
    </location>
    <ligand>
        <name>Fe cation</name>
        <dbReference type="ChEBI" id="CHEBI:24875"/>
        <note>catalytic</note>
    </ligand>
</feature>
<sequence>MTEVTGALKTTTKSKHRCLVGNFAPIHRQLPITPCTYSGTIPPELHGGQYVRNGGNPSFGDHLSEDVHMFDGDGMLIGVWFRLNNQTKEVEPCFVNRYILTDIYLGAKSMPSLRVPILPSIATLNHPLRTTLSIFFKLCRFLALIAWSFVSADKHKIRKISVANTAILYHDKRALATCQTGPPMRVQLPSLDTVGWFNGYSAVNEDKHSRSDKDAFGCTGPFGFLKDWTTAHPHVDPVTGDFISFQSSFLPPFVWYTLIPKSTTKSHAPALHAPVPGVSIPKLMHDFGVSPTHTIILDLPMTLDPTNMLRGRPIIHYDRNSPSRFGIFPRRHPEQVRWFETEPCFIFHTASTWDESEPKHSKDSEIEAVNMVVCRYTNGNMLYSMGAIEPVEKEQCDSKVYYYRFLLANREKNIITHQWALSAIPFEMPIVPANFSSTGPKCIYGCSSRDAIFGAETGEPMKVDCLVKMNVQNLIRRGLNEDIQSIEGYVDKRNIQEVMSSDDPEDPIKIFQAPEGWYAQEPQFVPRDDAREEDDGYLLTLMFDESQLDTDGHATEDARSELWIIDARDMRTVVAKILLPQRVPYGFHGHWFRQQELEEQRPYVRLRTDPGEAKEQASDQTSS</sequence>
<dbReference type="EMBL" id="CDHK01000004">
    <property type="protein sequence ID" value="CEO59691.1"/>
    <property type="molecule type" value="Genomic_DNA"/>
</dbReference>
<accession>A0A0F7VFX6</accession>
<keyword evidence="7" id="KW-1185">Reference proteome</keyword>
<organism evidence="6 7">
    <name type="scientific">Penicillium brasilianum</name>
    <dbReference type="NCBI Taxonomy" id="104259"/>
    <lineage>
        <taxon>Eukaryota</taxon>
        <taxon>Fungi</taxon>
        <taxon>Dikarya</taxon>
        <taxon>Ascomycota</taxon>
        <taxon>Pezizomycotina</taxon>
        <taxon>Eurotiomycetes</taxon>
        <taxon>Eurotiomycetidae</taxon>
        <taxon>Eurotiales</taxon>
        <taxon>Aspergillaceae</taxon>
        <taxon>Penicillium</taxon>
    </lineage>
</organism>
<evidence type="ECO:0000313" key="7">
    <source>
        <dbReference type="Proteomes" id="UP000042958"/>
    </source>
</evidence>
<protein>
    <recommendedName>
        <fullName evidence="8">Carotenoid oxygenase</fullName>
    </recommendedName>
</protein>
<dbReference type="PANTHER" id="PTHR10543">
    <property type="entry name" value="BETA-CAROTENE DIOXYGENASE"/>
    <property type="match status" value="1"/>
</dbReference>
<comment type="similarity">
    <text evidence="1">Belongs to the carotenoid oxygenase family.</text>
</comment>
<dbReference type="STRING" id="104259.A0A0F7VFX6"/>
<dbReference type="GO" id="GO:0010436">
    <property type="term" value="F:carotenoid dioxygenase activity"/>
    <property type="evidence" value="ECO:0007669"/>
    <property type="project" value="TreeGrafter"/>
</dbReference>
<evidence type="ECO:0000256" key="2">
    <source>
        <dbReference type="ARBA" id="ARBA00022723"/>
    </source>
</evidence>
<evidence type="ECO:0008006" key="8">
    <source>
        <dbReference type="Google" id="ProtNLM"/>
    </source>
</evidence>
<dbReference type="Proteomes" id="UP000042958">
    <property type="component" value="Unassembled WGS sequence"/>
</dbReference>
<evidence type="ECO:0000256" key="5">
    <source>
        <dbReference type="PIRSR" id="PIRSR604294-1"/>
    </source>
</evidence>
<evidence type="ECO:0000256" key="4">
    <source>
        <dbReference type="ARBA" id="ARBA00023004"/>
    </source>
</evidence>
<feature type="binding site" evidence="5">
    <location>
        <position position="348"/>
    </location>
    <ligand>
        <name>Fe cation</name>
        <dbReference type="ChEBI" id="CHEBI:24875"/>
        <note>catalytic</note>
    </ligand>
</feature>